<gene>
    <name evidence="1" type="ORF">QLX08_005650</name>
</gene>
<dbReference type="Proteomes" id="UP001432146">
    <property type="component" value="Unassembled WGS sequence"/>
</dbReference>
<reference evidence="1 2" key="1">
    <citation type="submission" date="2024-05" db="EMBL/GenBank/DDBJ databases">
        <title>The nuclear and mitochondrial genome assemblies of Tetragonisca angustula (Apidae: Meliponini), a tiny yet remarkable pollinator in the Neotropics.</title>
        <authorList>
            <person name="Ferrari R."/>
            <person name="Ricardo P.C."/>
            <person name="Dias F.C."/>
            <person name="Araujo N.S."/>
            <person name="Soares D.O."/>
            <person name="Zhou Q.-S."/>
            <person name="Zhu C.-D."/>
            <person name="Coutinho L."/>
            <person name="Airas M.C."/>
            <person name="Batista T.M."/>
        </authorList>
    </citation>
    <scope>NUCLEOTIDE SEQUENCE [LARGE SCALE GENOMIC DNA]</scope>
    <source>
        <strain evidence="1">ASF017062</strain>
        <tissue evidence="1">Abdomen</tissue>
    </source>
</reference>
<name>A0AAW0ZZY6_9HYME</name>
<dbReference type="EMBL" id="JAWNGG020000098">
    <property type="protein sequence ID" value="KAK9302188.1"/>
    <property type="molecule type" value="Genomic_DNA"/>
</dbReference>
<evidence type="ECO:0000313" key="2">
    <source>
        <dbReference type="Proteomes" id="UP001432146"/>
    </source>
</evidence>
<evidence type="ECO:0000313" key="1">
    <source>
        <dbReference type="EMBL" id="KAK9302188.1"/>
    </source>
</evidence>
<keyword evidence="2" id="KW-1185">Reference proteome</keyword>
<sequence length="78" mass="8474">MCIENKTDAKFRQFAISLLQGPQLTALIIVTCENSSSCMLFQYGFCGKGSDADEEGAEDQVGVTMAEQDYYIGASFVS</sequence>
<protein>
    <submittedName>
        <fullName evidence="1">Uncharacterized protein</fullName>
    </submittedName>
</protein>
<comment type="caution">
    <text evidence="1">The sequence shown here is derived from an EMBL/GenBank/DDBJ whole genome shotgun (WGS) entry which is preliminary data.</text>
</comment>
<proteinExistence type="predicted"/>
<organism evidence="1 2">
    <name type="scientific">Tetragonisca angustula</name>
    <dbReference type="NCBI Taxonomy" id="166442"/>
    <lineage>
        <taxon>Eukaryota</taxon>
        <taxon>Metazoa</taxon>
        <taxon>Ecdysozoa</taxon>
        <taxon>Arthropoda</taxon>
        <taxon>Hexapoda</taxon>
        <taxon>Insecta</taxon>
        <taxon>Pterygota</taxon>
        <taxon>Neoptera</taxon>
        <taxon>Endopterygota</taxon>
        <taxon>Hymenoptera</taxon>
        <taxon>Apocrita</taxon>
        <taxon>Aculeata</taxon>
        <taxon>Apoidea</taxon>
        <taxon>Anthophila</taxon>
        <taxon>Apidae</taxon>
        <taxon>Tetragonisca</taxon>
    </lineage>
</organism>
<accession>A0AAW0ZZY6</accession>
<dbReference type="AlphaFoldDB" id="A0AAW0ZZY6"/>